<feature type="compositionally biased region" description="Low complexity" evidence="1">
    <location>
        <begin position="47"/>
        <end position="67"/>
    </location>
</feature>
<dbReference type="EMBL" id="CP072754">
    <property type="protein sequence ID" value="QUC18379.1"/>
    <property type="molecule type" value="Genomic_DNA"/>
</dbReference>
<keyword evidence="3" id="KW-1185">Reference proteome</keyword>
<dbReference type="GO" id="GO:0006355">
    <property type="term" value="P:regulation of DNA-templated transcription"/>
    <property type="evidence" value="ECO:0007669"/>
    <property type="project" value="InterPro"/>
</dbReference>
<dbReference type="PANTHER" id="PTHR13464">
    <property type="entry name" value="TRANSCRIPTIONAL REGULATOR PROTEIN HCNGP"/>
    <property type="match status" value="1"/>
</dbReference>
<feature type="compositionally biased region" description="Polar residues" evidence="1">
    <location>
        <begin position="17"/>
        <end position="41"/>
    </location>
</feature>
<proteinExistence type="predicted"/>
<dbReference type="GO" id="GO:0005634">
    <property type="term" value="C:nucleus"/>
    <property type="evidence" value="ECO:0007669"/>
    <property type="project" value="TreeGrafter"/>
</dbReference>
<sequence length="262" mass="27874">MAGLVGYASSDDEDVTSQKTESPKVTSLSTERITHPISTSKLGPEGAAASANPSRRPSNPSSPSAPSQPIVGPVALGPSLPPPDASPSDPALKHLPEDFSDSGKGASAPPSPFSANRALIHHLTLPSIPNLDIPASPPGSPPPGANQKMEQFLHLKRRGTHFNSKLESSTALRNPSLMDKLLSFVDLSGPRQYETTLPPELYDPGSFPRWAYRKELRHSREEVLKEREGDKAAARGIEFVPASSTTPVGGLSKGEKRKSGWK</sequence>
<organism evidence="2 3">
    <name type="scientific">Ustilaginoidea virens</name>
    <name type="common">Rice false smut fungus</name>
    <name type="synonym">Villosiclava virens</name>
    <dbReference type="NCBI Taxonomy" id="1159556"/>
    <lineage>
        <taxon>Eukaryota</taxon>
        <taxon>Fungi</taxon>
        <taxon>Dikarya</taxon>
        <taxon>Ascomycota</taxon>
        <taxon>Pezizomycotina</taxon>
        <taxon>Sordariomycetes</taxon>
        <taxon>Hypocreomycetidae</taxon>
        <taxon>Hypocreales</taxon>
        <taxon>Clavicipitaceae</taxon>
        <taxon>Ustilaginoidea</taxon>
    </lineage>
</organism>
<dbReference type="Pfam" id="PF07818">
    <property type="entry name" value="HCNGP"/>
    <property type="match status" value="1"/>
</dbReference>
<feature type="region of interest" description="Disordered" evidence="1">
    <location>
        <begin position="223"/>
        <end position="262"/>
    </location>
</feature>
<evidence type="ECO:0000256" key="1">
    <source>
        <dbReference type="SAM" id="MobiDB-lite"/>
    </source>
</evidence>
<accession>A0A8E5HMU4</accession>
<dbReference type="RefSeq" id="XP_042996052.1">
    <property type="nucleotide sequence ID" value="XM_043140118.1"/>
</dbReference>
<feature type="compositionally biased region" description="Basic and acidic residues" evidence="1">
    <location>
        <begin position="253"/>
        <end position="262"/>
    </location>
</feature>
<evidence type="ECO:0008006" key="4">
    <source>
        <dbReference type="Google" id="ProtNLM"/>
    </source>
</evidence>
<dbReference type="PANTHER" id="PTHR13464:SF0">
    <property type="entry name" value="SAP30-BINDING PROTEIN"/>
    <property type="match status" value="1"/>
</dbReference>
<dbReference type="InterPro" id="IPR012479">
    <property type="entry name" value="SAP30BP"/>
</dbReference>
<feature type="region of interest" description="Disordered" evidence="1">
    <location>
        <begin position="1"/>
        <end position="152"/>
    </location>
</feature>
<feature type="compositionally biased region" description="Basic and acidic residues" evidence="1">
    <location>
        <begin position="223"/>
        <end position="233"/>
    </location>
</feature>
<name>A0A8E5HMU4_USTVR</name>
<dbReference type="OrthoDB" id="1714508at2759"/>
<gene>
    <name evidence="2" type="ORF">UV8b_02620</name>
</gene>
<dbReference type="Proteomes" id="UP000027002">
    <property type="component" value="Chromosome 2"/>
</dbReference>
<dbReference type="AlphaFoldDB" id="A0A8E5HMU4"/>
<dbReference type="KEGG" id="uvi:66063398"/>
<protein>
    <recommendedName>
        <fullName evidence="4">HCNGP-like protein</fullName>
    </recommendedName>
</protein>
<feature type="compositionally biased region" description="Pro residues" evidence="1">
    <location>
        <begin position="135"/>
        <end position="144"/>
    </location>
</feature>
<evidence type="ECO:0000313" key="2">
    <source>
        <dbReference type="EMBL" id="QUC18379.1"/>
    </source>
</evidence>
<evidence type="ECO:0000313" key="3">
    <source>
        <dbReference type="Proteomes" id="UP000027002"/>
    </source>
</evidence>
<dbReference type="GeneID" id="66063398"/>
<reference evidence="2" key="1">
    <citation type="submission" date="2020-03" db="EMBL/GenBank/DDBJ databases">
        <title>A mixture of massive structural variations and highly conserved coding sequences in Ustilaginoidea virens genome.</title>
        <authorList>
            <person name="Zhang K."/>
            <person name="Zhao Z."/>
            <person name="Zhang Z."/>
            <person name="Li Y."/>
            <person name="Hsiang T."/>
            <person name="Sun W."/>
        </authorList>
    </citation>
    <scope>NUCLEOTIDE SEQUENCE</scope>
    <source>
        <strain evidence="2">UV-8b</strain>
    </source>
</reference>